<dbReference type="InterPro" id="IPR036369">
    <property type="entry name" value="HIPIP_sf"/>
</dbReference>
<evidence type="ECO:0008006" key="4">
    <source>
        <dbReference type="Google" id="ProtNLM"/>
    </source>
</evidence>
<name>A0A6J5PDS7_9CAUD</name>
<protein>
    <recommendedName>
        <fullName evidence="4">ParB/Sulfiredoxin</fullName>
    </recommendedName>
</protein>
<dbReference type="EMBL" id="LR796438">
    <property type="protein sequence ID" value="CAB4144897.1"/>
    <property type="molecule type" value="Genomic_DNA"/>
</dbReference>
<organism evidence="2">
    <name type="scientific">uncultured Caudovirales phage</name>
    <dbReference type="NCBI Taxonomy" id="2100421"/>
    <lineage>
        <taxon>Viruses</taxon>
        <taxon>Duplodnaviria</taxon>
        <taxon>Heunggongvirae</taxon>
        <taxon>Uroviricota</taxon>
        <taxon>Caudoviricetes</taxon>
        <taxon>Peduoviridae</taxon>
        <taxon>Maltschvirus</taxon>
        <taxon>Maltschvirus maltsch</taxon>
    </lineage>
</organism>
<evidence type="ECO:0000313" key="1">
    <source>
        <dbReference type="EMBL" id="CAB4144897.1"/>
    </source>
</evidence>
<proteinExistence type="predicted"/>
<reference evidence="2" key="1">
    <citation type="submission" date="2020-05" db="EMBL/GenBank/DDBJ databases">
        <authorList>
            <person name="Chiriac C."/>
            <person name="Salcher M."/>
            <person name="Ghai R."/>
            <person name="Kavagutti S V."/>
        </authorList>
    </citation>
    <scope>NUCLEOTIDE SEQUENCE</scope>
</reference>
<dbReference type="GO" id="GO:0009055">
    <property type="term" value="F:electron transfer activity"/>
    <property type="evidence" value="ECO:0007669"/>
    <property type="project" value="InterPro"/>
</dbReference>
<gene>
    <name evidence="3" type="ORF">UFOVP1296_13</name>
    <name evidence="1" type="ORF">UFOVP471_81</name>
    <name evidence="2" type="ORF">UFOVP890_13</name>
</gene>
<evidence type="ECO:0000313" key="3">
    <source>
        <dbReference type="EMBL" id="CAB4195441.1"/>
    </source>
</evidence>
<dbReference type="EMBL" id="LR797240">
    <property type="protein sequence ID" value="CAB4195441.1"/>
    <property type="molecule type" value="Genomic_DNA"/>
</dbReference>
<dbReference type="GO" id="GO:0019646">
    <property type="term" value="P:aerobic electron transport chain"/>
    <property type="evidence" value="ECO:0007669"/>
    <property type="project" value="InterPro"/>
</dbReference>
<evidence type="ECO:0000313" key="2">
    <source>
        <dbReference type="EMBL" id="CAB4169337.1"/>
    </source>
</evidence>
<sequence>MDEYPDLTARQQAMYQAYEIITEAFGMFDKSSGPDGAHYMSENDNPFAEEGLMCANCSFYEGGQACEIVKGEIEPMALCKLWVIKHTLIDDTVQKATYTPPEGVRNAAKQALKWIADGQAGDGFTATGRYRAETLAAGKSVSLDTIKRMNSFFARHEVDKQGEGWSSDSDQYPSAGRVAWAAWGGDAGWAWAKSVLNSDEVEKGSRSAAGTYAANIRWGGRGADATAPATNPTPPTTISKEQVPDYVQGLLKGDGTTDLSTTTITGTPFFAPNAGSLSRTDMPQVPTNRKAEFIADVQKKGLTVSHESVNPATLKPTQKDINGKSSAEIMQRETARGDQAFSANPVGSIVVSSDGFVMDGHHRWAAASLSSTMRPTTISIIRVGSPQKELLGVMDKWGKANNIARRGFGDHIPSVSKMLAFNKACDLALTAQKELLNDPNE</sequence>
<dbReference type="Gene3D" id="4.10.490.10">
    <property type="entry name" value="High potential iron-sulphur protein"/>
    <property type="match status" value="1"/>
</dbReference>
<dbReference type="EMBL" id="LR796845">
    <property type="protein sequence ID" value="CAB4169337.1"/>
    <property type="molecule type" value="Genomic_DNA"/>
</dbReference>
<accession>A0A6J5PDS7</accession>